<feature type="chain" id="PRO_5013345661" description="SpaA-like prealbumin fold domain-containing protein" evidence="4">
    <location>
        <begin position="33"/>
        <end position="1717"/>
    </location>
</feature>
<keyword evidence="3 4" id="KW-0732">Signal</keyword>
<protein>
    <recommendedName>
        <fullName evidence="5">SpaA-like prealbumin fold domain-containing protein</fullName>
    </recommendedName>
</protein>
<dbReference type="SUPFAM" id="SSF49478">
    <property type="entry name" value="Cna protein B-type domain"/>
    <property type="match status" value="1"/>
</dbReference>
<dbReference type="InterPro" id="IPR013783">
    <property type="entry name" value="Ig-like_fold"/>
</dbReference>
<name>A0A1Y4LZR6_9FIRM</name>
<feature type="domain" description="SpaA-like prealbumin fold" evidence="5">
    <location>
        <begin position="948"/>
        <end position="1033"/>
    </location>
</feature>
<dbReference type="NCBIfam" id="TIGR01167">
    <property type="entry name" value="LPXTG_anchor"/>
    <property type="match status" value="1"/>
</dbReference>
<feature type="signal peptide" evidence="4">
    <location>
        <begin position="1"/>
        <end position="32"/>
    </location>
</feature>
<feature type="domain" description="SpaA-like prealbumin fold" evidence="5">
    <location>
        <begin position="1153"/>
        <end position="1249"/>
    </location>
</feature>
<feature type="domain" description="SpaA-like prealbumin fold" evidence="5">
    <location>
        <begin position="845"/>
        <end position="894"/>
    </location>
</feature>
<gene>
    <name evidence="6" type="ORF">B5F14_05475</name>
</gene>
<dbReference type="Pfam" id="PF17802">
    <property type="entry name" value="SpaA"/>
    <property type="match status" value="7"/>
</dbReference>
<dbReference type="RefSeq" id="WP_087158580.1">
    <property type="nucleotide sequence ID" value="NZ_NFKM01000009.1"/>
</dbReference>
<evidence type="ECO:0000313" key="7">
    <source>
        <dbReference type="Proteomes" id="UP000195447"/>
    </source>
</evidence>
<dbReference type="EMBL" id="NFKM01000009">
    <property type="protein sequence ID" value="OUP60561.1"/>
    <property type="molecule type" value="Genomic_DNA"/>
</dbReference>
<dbReference type="PANTHER" id="PTHR36108:SF13">
    <property type="entry name" value="COLOSSIN-B-RELATED"/>
    <property type="match status" value="1"/>
</dbReference>
<accession>A0A1Y4LZR6</accession>
<comment type="caution">
    <text evidence="6">The sequence shown here is derived from an EMBL/GenBank/DDBJ whole genome shotgun (WGS) entry which is preliminary data.</text>
</comment>
<feature type="domain" description="SpaA-like prealbumin fold" evidence="5">
    <location>
        <begin position="1046"/>
        <end position="1133"/>
    </location>
</feature>
<keyword evidence="2" id="KW-0964">Secreted</keyword>
<sequence length="1717" mass="193530">MQKKQKIKKFITACMATIYSLTSLISITPVHAASYTASLSQTGLKAYHSFSIEDRFSGTTTPPGMMDISDFRINGQKAYCVEPTVQISTNSMYAHEKIPGRSIFHKIGYSDAQIDRMAYISSLGYGFNGDNSKEMLAATQLMIWQVKQPNGFSQIPSSVQAKVNIINDRLNTIYKNVSFANNTIEIEGYGEEYAVTLDDSSGTFKNYLNNTIPTGIHIERSGNTLKIWADKSAAETGNLVFDAFYLQSQATNTEIAYYQPLNQTLAVFGKKDPKVMRVSYKILVQPETAEVSSSKKGIGKVDVKLNMHKTDKDSKKGIEGIEFEFFRDDVSLGKDRTDENGNVSIPSHIEQEFTSDTFKETYVTNWDELSERMQNECISKGWFSNQSDAQASADKKAQAHLDQLINAYQNKKHVYKAVETDSGYYYYLDPETTVSVEYTGSGEVNMGKENQRYTLSIDLQKTDDDLDPSNNGLTEEEFEDFMKKPEPEKLAQKRDINNKTQGEATLSGAVYGLYAAVDIYNPENESKILYHAGEKIMEITTDENGYADTSSYVDKNGKQGLYIGSEYDEDCWYYFKEIKAPEGYELNELYYPVLNKDIIQGNEPHHITISVHTSDKVRTGKFEIAKFITDGENSEIVKPEVNAEFKTVLKKYYDMFKGDMDKAIAYAKENGTEKEYAIIKTDDTGTAYSPALAYGQYVIIQSKKGDNGQETDILADPFTFIVSETSDGQTLVYGEDEHGNHISSSSDGNVHFYINNRPFNSYVQLVKKDKETQKIVTLNYTTFKIQMLDDEGNPVKNYDKKTIRTDENGYISMKVGSTWYSSFTTNAENRISVMDNIKQFFSSDKTYEEDKDYDQGKVKLPVPLPSGKYNITEINAPKDYAINNESVSFEVKSGHVAGVDPDGEPLIEIEVFNNSVKGQITVSKSGEVLTSIKKDDEGNIQFIYEDAFLAGATYNIYANEDILDPADGSVLFKKDTLMDTVTTTEEGKAVSKKLPLGKYYVIEKKAPDGFIINEEKHEVELIYKDQNTEVVFDETSFHNERQKIALNILKEDSETHTALAGAVFGLYAKNDIKDNKGNILVKANELVERSTSNEDGKLIFKADLPLDQYYIKETKAPIGYASTDEVFEFDGSYQGQNVHTIVYNKTFENKIIKVEVSKKDITNDEEIAGAFLTVYPKDDEGAIFDSWISGQDGVNEDGTIKPHMIKGLEVGKTYILKEISSPHGFALAQDVEFTIGDTGEIQKVEMKDELVVGQLKWRKSGEIFDQIITGQTEFGKTESPVWNKSNLLGAKITIYAAEDIKIGNHTYYKADEEIQTLESDWDYVFGKKLPVGRYYYKETATPHGYVIDTNKHFFEIEDNQINEIQIIESTLKNERPTFDIDMTKVLEEQEIFKDEDAYKDIVFGIFAREDIYDYMGNVAIEHGTMISTTGITKEGHLETVPDLPNGVYFIKELATNDQYVLNDTEYDFEIGYKGQDVSHYIVTIGLDGKVPNELARGDIYVQKKDSSDPDKVMKDVEFNISIHEDMSEVVKTAKTDEKGIASFKDLELGTYFIQEAKQVDGYVINDHIYKVEVKKDGDVLTIVCENKPTEMEFSKVDITTGKELPGAKMQVTDKETGKIIDEWVSTDEPHKIKYLVEGKEYILTEKIAPKGYKLAESITFTAKDGTKITMKDKLIPDIPQTGDQTNLGLWLELSGISILAVMALLARKRKKDDSDEE</sequence>
<evidence type="ECO:0000256" key="1">
    <source>
        <dbReference type="ARBA" id="ARBA00007257"/>
    </source>
</evidence>
<evidence type="ECO:0000256" key="2">
    <source>
        <dbReference type="ARBA" id="ARBA00022525"/>
    </source>
</evidence>
<comment type="similarity">
    <text evidence="1">Belongs to the serine-aspartate repeat-containing protein (SDr) family.</text>
</comment>
<evidence type="ECO:0000259" key="5">
    <source>
        <dbReference type="Pfam" id="PF17802"/>
    </source>
</evidence>
<feature type="domain" description="SpaA-like prealbumin fold" evidence="5">
    <location>
        <begin position="1498"/>
        <end position="1587"/>
    </location>
</feature>
<reference evidence="7" key="1">
    <citation type="submission" date="2017-04" db="EMBL/GenBank/DDBJ databases">
        <title>Function of individual gut microbiota members based on whole genome sequencing of pure cultures obtained from chicken caecum.</title>
        <authorList>
            <person name="Medvecky M."/>
            <person name="Cejkova D."/>
            <person name="Polansky O."/>
            <person name="Karasova D."/>
            <person name="Kubasova T."/>
            <person name="Cizek A."/>
            <person name="Rychlik I."/>
        </authorList>
    </citation>
    <scope>NUCLEOTIDE SEQUENCE [LARGE SCALE GENOMIC DNA]</scope>
    <source>
        <strain evidence="7">An178</strain>
    </source>
</reference>
<evidence type="ECO:0000256" key="4">
    <source>
        <dbReference type="SAM" id="SignalP"/>
    </source>
</evidence>
<dbReference type="Proteomes" id="UP000195447">
    <property type="component" value="Unassembled WGS sequence"/>
</dbReference>
<evidence type="ECO:0000256" key="3">
    <source>
        <dbReference type="ARBA" id="ARBA00022729"/>
    </source>
</evidence>
<proteinExistence type="inferred from homology"/>
<dbReference type="InterPro" id="IPR041033">
    <property type="entry name" value="SpaA_PFL_dom_1"/>
</dbReference>
<feature type="domain" description="SpaA-like prealbumin fold" evidence="5">
    <location>
        <begin position="1284"/>
        <end position="1367"/>
    </location>
</feature>
<feature type="domain" description="SpaA-like prealbumin fold" evidence="5">
    <location>
        <begin position="1590"/>
        <end position="1673"/>
    </location>
</feature>
<organism evidence="6 7">
    <name type="scientific">Faecalitalea cylindroides</name>
    <dbReference type="NCBI Taxonomy" id="39483"/>
    <lineage>
        <taxon>Bacteria</taxon>
        <taxon>Bacillati</taxon>
        <taxon>Bacillota</taxon>
        <taxon>Erysipelotrichia</taxon>
        <taxon>Erysipelotrichales</taxon>
        <taxon>Erysipelotrichaceae</taxon>
        <taxon>Faecalitalea</taxon>
    </lineage>
</organism>
<dbReference type="PANTHER" id="PTHR36108">
    <property type="entry name" value="COLOSSIN-B-RELATED"/>
    <property type="match status" value="1"/>
</dbReference>
<dbReference type="Gene3D" id="2.60.40.10">
    <property type="entry name" value="Immunoglobulins"/>
    <property type="match status" value="9"/>
</dbReference>
<evidence type="ECO:0000313" key="6">
    <source>
        <dbReference type="EMBL" id="OUP60561.1"/>
    </source>
</evidence>
<keyword evidence="7" id="KW-1185">Reference proteome</keyword>